<dbReference type="AlphaFoldDB" id="A0A1H6ATU4"/>
<dbReference type="OrthoDB" id="9790661at2"/>
<accession>A0A1H6ATU4</accession>
<sequence>MSLSRTAAKRLMILALLLGGAAMIVQALWIPFKAEIAQVLLQRAWLQTQADGEAHPPWPWADHYPVARLSAGRFDIDQIVLAGDEGSSLAFAPGENMQAKNLSGAARVISGHRDTHFRFLQAVLPGDRFQLSDSDGRVEYRVDRVEVVDSTRVRLDPTALPQGLLLVTCYPFDALTAGGPLRYVVSASRVTQ</sequence>
<dbReference type="NCBIfam" id="TIGR03784">
    <property type="entry name" value="marine_sortase"/>
    <property type="match status" value="1"/>
</dbReference>
<dbReference type="EMBL" id="FNVQ01000002">
    <property type="protein sequence ID" value="SEG52011.1"/>
    <property type="molecule type" value="Genomic_DNA"/>
</dbReference>
<dbReference type="CDD" id="cd05828">
    <property type="entry name" value="Sortase_D_1"/>
    <property type="match status" value="1"/>
</dbReference>
<dbReference type="Proteomes" id="UP000236745">
    <property type="component" value="Unassembled WGS sequence"/>
</dbReference>
<keyword evidence="3" id="KW-1185">Reference proteome</keyword>
<dbReference type="Pfam" id="PF04203">
    <property type="entry name" value="Sortase"/>
    <property type="match status" value="1"/>
</dbReference>
<gene>
    <name evidence="2" type="ORF">SAMN05444390_102212</name>
</gene>
<evidence type="ECO:0000256" key="1">
    <source>
        <dbReference type="ARBA" id="ARBA00022801"/>
    </source>
</evidence>
<organism evidence="2 3">
    <name type="scientific">Marinobacterium lutimaris</name>
    <dbReference type="NCBI Taxonomy" id="568106"/>
    <lineage>
        <taxon>Bacteria</taxon>
        <taxon>Pseudomonadati</taxon>
        <taxon>Pseudomonadota</taxon>
        <taxon>Gammaproteobacteria</taxon>
        <taxon>Oceanospirillales</taxon>
        <taxon>Oceanospirillaceae</taxon>
        <taxon>Marinobacterium</taxon>
    </lineage>
</organism>
<dbReference type="InterPro" id="IPR023365">
    <property type="entry name" value="Sortase_dom-sf"/>
</dbReference>
<dbReference type="SUPFAM" id="SSF63817">
    <property type="entry name" value="Sortase"/>
    <property type="match status" value="1"/>
</dbReference>
<dbReference type="InterPro" id="IPR041999">
    <property type="entry name" value="Sortase_D_1"/>
</dbReference>
<dbReference type="InterPro" id="IPR022445">
    <property type="entry name" value="Sortase_proteobact_type"/>
</dbReference>
<reference evidence="2 3" key="1">
    <citation type="submission" date="2016-10" db="EMBL/GenBank/DDBJ databases">
        <authorList>
            <person name="de Groot N.N."/>
        </authorList>
    </citation>
    <scope>NUCLEOTIDE SEQUENCE [LARGE SCALE GENOMIC DNA]</scope>
    <source>
        <strain evidence="2 3">DSM 22012</strain>
    </source>
</reference>
<dbReference type="Gene3D" id="2.40.260.10">
    <property type="entry name" value="Sortase"/>
    <property type="match status" value="1"/>
</dbReference>
<name>A0A1H6ATU4_9GAMM</name>
<evidence type="ECO:0000313" key="3">
    <source>
        <dbReference type="Proteomes" id="UP000236745"/>
    </source>
</evidence>
<proteinExistence type="predicted"/>
<evidence type="ECO:0000313" key="2">
    <source>
        <dbReference type="EMBL" id="SEG52011.1"/>
    </source>
</evidence>
<protein>
    <submittedName>
        <fullName evidence="2">Sortase A</fullName>
    </submittedName>
</protein>
<dbReference type="GO" id="GO:0016787">
    <property type="term" value="F:hydrolase activity"/>
    <property type="evidence" value="ECO:0007669"/>
    <property type="project" value="UniProtKB-KW"/>
</dbReference>
<keyword evidence="1" id="KW-0378">Hydrolase</keyword>
<dbReference type="InterPro" id="IPR005754">
    <property type="entry name" value="Sortase"/>
</dbReference>
<dbReference type="NCBIfam" id="TIGR01076">
    <property type="entry name" value="sortase_fam"/>
    <property type="match status" value="1"/>
</dbReference>
<dbReference type="RefSeq" id="WP_104003318.1">
    <property type="nucleotide sequence ID" value="NZ_FNVQ01000002.1"/>
</dbReference>